<evidence type="ECO:0000256" key="8">
    <source>
        <dbReference type="ARBA" id="ARBA00022840"/>
    </source>
</evidence>
<dbReference type="GO" id="GO:0006302">
    <property type="term" value="P:double-strand break repair"/>
    <property type="evidence" value="ECO:0007669"/>
    <property type="project" value="InterPro"/>
</dbReference>
<dbReference type="NCBIfam" id="TIGR00595">
    <property type="entry name" value="priA"/>
    <property type="match status" value="1"/>
</dbReference>
<keyword evidence="3 12" id="KW-0479">Metal-binding</keyword>
<dbReference type="PROSITE" id="PS51192">
    <property type="entry name" value="HELICASE_ATP_BIND_1"/>
    <property type="match status" value="1"/>
</dbReference>
<dbReference type="Pfam" id="PF18319">
    <property type="entry name" value="Zn_ribbon_PriA"/>
    <property type="match status" value="1"/>
</dbReference>
<comment type="function">
    <text evidence="12">Initiates the restart of stalled replication forks, which reloads the replicative helicase on sites other than the origin of replication. Recognizes and binds to abandoned replication forks and remodels them to uncover a helicase loading site. Promotes assembly of the primosome at these replication forks.</text>
</comment>
<evidence type="ECO:0000256" key="9">
    <source>
        <dbReference type="ARBA" id="ARBA00023125"/>
    </source>
</evidence>
<dbReference type="GO" id="GO:0003677">
    <property type="term" value="F:DNA binding"/>
    <property type="evidence" value="ECO:0007669"/>
    <property type="project" value="UniProtKB-UniRule"/>
</dbReference>
<dbReference type="EC" id="5.6.2.4" evidence="12"/>
<dbReference type="GO" id="GO:1990077">
    <property type="term" value="C:primosome complex"/>
    <property type="evidence" value="ECO:0007669"/>
    <property type="project" value="UniProtKB-UniRule"/>
</dbReference>
<dbReference type="Pfam" id="PF18074">
    <property type="entry name" value="PriA_C"/>
    <property type="match status" value="1"/>
</dbReference>
<feature type="binding site" evidence="12">
    <location>
        <position position="486"/>
    </location>
    <ligand>
        <name>Zn(2+)</name>
        <dbReference type="ChEBI" id="CHEBI:29105"/>
        <label>1</label>
    </ligand>
</feature>
<dbReference type="Gene3D" id="3.40.1440.60">
    <property type="entry name" value="PriA, 3(prime) DNA-binding domain"/>
    <property type="match status" value="1"/>
</dbReference>
<organism evidence="14 15">
    <name type="scientific">Candidatus Endolissoclinum faulkneri L5</name>
    <dbReference type="NCBI Taxonomy" id="1401328"/>
    <lineage>
        <taxon>Bacteria</taxon>
        <taxon>Pseudomonadati</taxon>
        <taxon>Pseudomonadota</taxon>
        <taxon>Alphaproteobacteria</taxon>
        <taxon>Rhodospirillales</taxon>
        <taxon>Rhodospirillaceae</taxon>
        <taxon>Candidatus Endolissoclinum</taxon>
    </lineage>
</organism>
<evidence type="ECO:0000313" key="15">
    <source>
        <dbReference type="Proteomes" id="UP000018700"/>
    </source>
</evidence>
<dbReference type="InterPro" id="IPR005259">
    <property type="entry name" value="PriA"/>
</dbReference>
<dbReference type="AlphaFoldDB" id="V9TSU0"/>
<dbReference type="InterPro" id="IPR042115">
    <property type="entry name" value="PriA_3primeBD_sf"/>
</dbReference>
<dbReference type="PANTHER" id="PTHR30580:SF0">
    <property type="entry name" value="PRIMOSOMAL PROTEIN N"/>
    <property type="match status" value="1"/>
</dbReference>
<dbReference type="STRING" id="1401328.P856_788"/>
<dbReference type="EMBL" id="CP006745">
    <property type="protein sequence ID" value="AHC73989.1"/>
    <property type="molecule type" value="Genomic_DNA"/>
</dbReference>
<dbReference type="PATRIC" id="fig|1401328.3.peg.797"/>
<evidence type="ECO:0000256" key="10">
    <source>
        <dbReference type="ARBA" id="ARBA00023235"/>
    </source>
</evidence>
<feature type="binding site" evidence="12">
    <location>
        <position position="452"/>
    </location>
    <ligand>
        <name>Zn(2+)</name>
        <dbReference type="ChEBI" id="CHEBI:29105"/>
        <label>2</label>
    </ligand>
</feature>
<dbReference type="HAMAP" id="MF_00983">
    <property type="entry name" value="PriA"/>
    <property type="match status" value="1"/>
</dbReference>
<feature type="binding site" evidence="12">
    <location>
        <position position="455"/>
    </location>
    <ligand>
        <name>Zn(2+)</name>
        <dbReference type="ChEBI" id="CHEBI:29105"/>
        <label>2</label>
    </ligand>
</feature>
<protein>
    <recommendedName>
        <fullName evidence="12">Replication restart protein PriA</fullName>
    </recommendedName>
    <alternativeName>
        <fullName evidence="12">ATP-dependent DNA helicase PriA</fullName>
        <ecNumber evidence="12">5.6.2.4</ecNumber>
    </alternativeName>
    <alternativeName>
        <fullName evidence="12">DNA 3'-5' helicase PriA</fullName>
    </alternativeName>
</protein>
<dbReference type="PANTHER" id="PTHR30580">
    <property type="entry name" value="PRIMOSOMAL PROTEIN N"/>
    <property type="match status" value="1"/>
</dbReference>
<keyword evidence="9 12" id="KW-0238">DNA-binding</keyword>
<comment type="subunit">
    <text evidence="12">Component of the replication restart primosome.</text>
</comment>
<dbReference type="RefSeq" id="WP_025300864.1">
    <property type="nucleotide sequence ID" value="NZ_CP006745.1"/>
</dbReference>
<evidence type="ECO:0000256" key="2">
    <source>
        <dbReference type="ARBA" id="ARBA00022705"/>
    </source>
</evidence>
<evidence type="ECO:0000256" key="1">
    <source>
        <dbReference type="ARBA" id="ARBA00022515"/>
    </source>
</evidence>
<dbReference type="InterPro" id="IPR014001">
    <property type="entry name" value="Helicase_ATP-bd"/>
</dbReference>
<comment type="cofactor">
    <cofactor evidence="12">
        <name>Zn(2+)</name>
        <dbReference type="ChEBI" id="CHEBI:29105"/>
    </cofactor>
    <text evidence="12">Binds 2 zinc ions per subunit.</text>
</comment>
<dbReference type="Pfam" id="PF00270">
    <property type="entry name" value="DEAD"/>
    <property type="match status" value="1"/>
</dbReference>
<dbReference type="GO" id="GO:0016887">
    <property type="term" value="F:ATP hydrolysis activity"/>
    <property type="evidence" value="ECO:0007669"/>
    <property type="project" value="RHEA"/>
</dbReference>
<keyword evidence="10 12" id="KW-0413">Isomerase</keyword>
<keyword evidence="6 12" id="KW-0347">Helicase</keyword>
<dbReference type="Gene3D" id="3.40.50.300">
    <property type="entry name" value="P-loop containing nucleotide triphosphate hydrolases"/>
    <property type="match status" value="2"/>
</dbReference>
<dbReference type="InterPro" id="IPR011545">
    <property type="entry name" value="DEAD/DEAH_box_helicase_dom"/>
</dbReference>
<keyword evidence="2 12" id="KW-0235">DNA replication</keyword>
<dbReference type="InterPro" id="IPR027417">
    <property type="entry name" value="P-loop_NTPase"/>
</dbReference>
<dbReference type="SMART" id="SM00487">
    <property type="entry name" value="DEXDc"/>
    <property type="match status" value="1"/>
</dbReference>
<proteinExistence type="inferred from homology"/>
<dbReference type="InterPro" id="IPR041222">
    <property type="entry name" value="PriA_3primeBD"/>
</dbReference>
<feature type="domain" description="Helicase ATP-binding" evidence="13">
    <location>
        <begin position="216"/>
        <end position="382"/>
    </location>
</feature>
<gene>
    <name evidence="12 14" type="primary">priA</name>
    <name evidence="14" type="ORF">P856_788</name>
</gene>
<dbReference type="OrthoDB" id="9759544at2"/>
<keyword evidence="5 12" id="KW-0378">Hydrolase</keyword>
<dbReference type="Pfam" id="PF17764">
    <property type="entry name" value="PriA_3primeBD"/>
    <property type="match status" value="1"/>
</dbReference>
<name>V9TSU0_9PROT</name>
<evidence type="ECO:0000256" key="7">
    <source>
        <dbReference type="ARBA" id="ARBA00022833"/>
    </source>
</evidence>
<evidence type="ECO:0000256" key="11">
    <source>
        <dbReference type="ARBA" id="ARBA00048988"/>
    </source>
</evidence>
<keyword evidence="15" id="KW-1185">Reference proteome</keyword>
<dbReference type="GO" id="GO:0006270">
    <property type="term" value="P:DNA replication initiation"/>
    <property type="evidence" value="ECO:0007669"/>
    <property type="project" value="TreeGrafter"/>
</dbReference>
<dbReference type="GO" id="GO:0006310">
    <property type="term" value="P:DNA recombination"/>
    <property type="evidence" value="ECO:0007669"/>
    <property type="project" value="InterPro"/>
</dbReference>
<keyword evidence="7 12" id="KW-0862">Zinc</keyword>
<evidence type="ECO:0000259" key="13">
    <source>
        <dbReference type="PROSITE" id="PS51192"/>
    </source>
</evidence>
<sequence length="734" mass="82509">MHSLLPLNNQSCVVSVLLPLPLNKEYHYNANPMLELNRGDLVEVPFSRRRLLGVVLSLSNETHAELKRLRWVIRRFDLLRLPKNLIDLVEWTASWTLAPRGSVLRMVLSTPSAFDSPKSILFYALASQENRICPKRLTNARRRVLSVFNDCIVIDHKNLLRKAVVGSRVIKSMVESGILDCSSAIQYPIFEPPDITGEWEILNTEQQKAVKILSSRINANRFSVTAVEGIKGSGKTEVYFRAIAETLAAGKQVLVLLPEIVFSSEWLERFTDRFAVKPAVWHSALQVRVRRDTWRAVAKGSVRVLFGARSALFLPFNELGLIVVDEEHESYYKQDVGVVYHARDMAVVRARLEGIPIILVSTTLSLETVENVRQGRYTSIHLAAFCSDINKPEVALIDLRKYSLDRGNFLSQPLIQAMQNTLDKGEQSMLFINRRGYAPLTLCNNCGHRLKCSKCTAWLVMHQMLNQLICHYCGLSTSLPKCCPLCNIRDSFIFSGPGVERLAEEMLLRFPDVKFQIASSDTVKGPNSTAELVRSMQSKEINVVISTQSIFKGYNFPFLTLVGVVDADLGLTGCDPRACERTYQLLHQVVGHVGGASRPAKILVQTLAPENPVMQAIASGDRESFLRFEINQRKAFGMPPYGKLAAIVISSLNLKQVDEVAQLIAKAMPRLNGVIILGPIPAPIAVIRCYHRRRFIVRADRKVNIQKVLRDWLAAIRPKSSVRIKVDVDPYNFM</sequence>
<dbReference type="InterPro" id="IPR041236">
    <property type="entry name" value="PriA_C"/>
</dbReference>
<feature type="binding site" evidence="12">
    <location>
        <position position="470"/>
    </location>
    <ligand>
        <name>Zn(2+)</name>
        <dbReference type="ChEBI" id="CHEBI:29105"/>
        <label>2</label>
    </ligand>
</feature>
<evidence type="ECO:0000256" key="6">
    <source>
        <dbReference type="ARBA" id="ARBA00022806"/>
    </source>
</evidence>
<dbReference type="FunFam" id="3.40.50.300:FF:000489">
    <property type="entry name" value="Primosome assembly protein PriA"/>
    <property type="match status" value="1"/>
</dbReference>
<dbReference type="eggNOG" id="COG1198">
    <property type="taxonomic scope" value="Bacteria"/>
</dbReference>
<evidence type="ECO:0000256" key="12">
    <source>
        <dbReference type="HAMAP-Rule" id="MF_00983"/>
    </source>
</evidence>
<comment type="catalytic activity">
    <reaction evidence="11 12">
        <text>ATP + H2O = ADP + phosphate + H(+)</text>
        <dbReference type="Rhea" id="RHEA:13065"/>
        <dbReference type="ChEBI" id="CHEBI:15377"/>
        <dbReference type="ChEBI" id="CHEBI:15378"/>
        <dbReference type="ChEBI" id="CHEBI:30616"/>
        <dbReference type="ChEBI" id="CHEBI:43474"/>
        <dbReference type="ChEBI" id="CHEBI:456216"/>
        <dbReference type="EC" id="5.6.2.4"/>
    </reaction>
</comment>
<dbReference type="SUPFAM" id="SSF52540">
    <property type="entry name" value="P-loop containing nucleoside triphosphate hydrolases"/>
    <property type="match status" value="2"/>
</dbReference>
<dbReference type="HOGENOM" id="CLU_013353_4_0_5"/>
<dbReference type="KEGG" id="efk:P856_788"/>
<dbReference type="NCBIfam" id="NF004070">
    <property type="entry name" value="PRK05580.2-2"/>
    <property type="match status" value="1"/>
</dbReference>
<dbReference type="GO" id="GO:0005524">
    <property type="term" value="F:ATP binding"/>
    <property type="evidence" value="ECO:0007669"/>
    <property type="project" value="UniProtKB-UniRule"/>
</dbReference>
<evidence type="ECO:0000256" key="5">
    <source>
        <dbReference type="ARBA" id="ARBA00022801"/>
    </source>
</evidence>
<keyword evidence="1 12" id="KW-0639">Primosome</keyword>
<evidence type="ECO:0000256" key="4">
    <source>
        <dbReference type="ARBA" id="ARBA00022741"/>
    </source>
</evidence>
<feature type="binding site" evidence="12">
    <location>
        <position position="443"/>
    </location>
    <ligand>
        <name>Zn(2+)</name>
        <dbReference type="ChEBI" id="CHEBI:29105"/>
        <label>1</label>
    </ligand>
</feature>
<keyword evidence="8 12" id="KW-0067">ATP-binding</keyword>
<comment type="catalytic activity">
    <reaction evidence="12">
        <text>Couples ATP hydrolysis with the unwinding of duplex DNA by translocating in the 3'-5' direction.</text>
        <dbReference type="EC" id="5.6.2.4"/>
    </reaction>
</comment>
<dbReference type="GO" id="GO:0006269">
    <property type="term" value="P:DNA replication, synthesis of primer"/>
    <property type="evidence" value="ECO:0007669"/>
    <property type="project" value="UniProtKB-KW"/>
</dbReference>
<feature type="binding site" evidence="12">
    <location>
        <position position="446"/>
    </location>
    <ligand>
        <name>Zn(2+)</name>
        <dbReference type="ChEBI" id="CHEBI:29105"/>
        <label>1</label>
    </ligand>
</feature>
<keyword evidence="4 12" id="KW-0547">Nucleotide-binding</keyword>
<dbReference type="GO" id="GO:0008270">
    <property type="term" value="F:zinc ion binding"/>
    <property type="evidence" value="ECO:0007669"/>
    <property type="project" value="UniProtKB-UniRule"/>
</dbReference>
<comment type="similarity">
    <text evidence="12">Belongs to the helicase family. PriA subfamily.</text>
</comment>
<accession>V9TSU0</accession>
<evidence type="ECO:0000256" key="3">
    <source>
        <dbReference type="ARBA" id="ARBA00022723"/>
    </source>
</evidence>
<reference evidence="14 15" key="1">
    <citation type="journal article" date="2013" name="PLoS ONE">
        <title>Bacterial endosymbiosis in a chordate host: long-term co-evolution and conservation of secondary metabolism.</title>
        <authorList>
            <person name="Kwan J.C."/>
            <person name="Schmidt E.W."/>
        </authorList>
    </citation>
    <scope>NUCLEOTIDE SEQUENCE [LARGE SCALE GENOMIC DNA]</scope>
    <source>
        <strain evidence="15">faulkneri L5</strain>
    </source>
</reference>
<dbReference type="InterPro" id="IPR040498">
    <property type="entry name" value="PriA_CRR"/>
</dbReference>
<feature type="binding site" evidence="12">
    <location>
        <position position="483"/>
    </location>
    <ligand>
        <name>Zn(2+)</name>
        <dbReference type="ChEBI" id="CHEBI:29105"/>
        <label>1</label>
    </ligand>
</feature>
<dbReference type="Proteomes" id="UP000018700">
    <property type="component" value="Chromosome"/>
</dbReference>
<feature type="binding site" evidence="12">
    <location>
        <position position="473"/>
    </location>
    <ligand>
        <name>Zn(2+)</name>
        <dbReference type="ChEBI" id="CHEBI:29105"/>
        <label>2</label>
    </ligand>
</feature>
<dbReference type="GO" id="GO:0043138">
    <property type="term" value="F:3'-5' DNA helicase activity"/>
    <property type="evidence" value="ECO:0007669"/>
    <property type="project" value="UniProtKB-EC"/>
</dbReference>
<evidence type="ECO:0000313" key="14">
    <source>
        <dbReference type="EMBL" id="AHC73989.1"/>
    </source>
</evidence>